<dbReference type="GO" id="GO:0003677">
    <property type="term" value="F:DNA binding"/>
    <property type="evidence" value="ECO:0007669"/>
    <property type="project" value="UniProtKB-KW"/>
</dbReference>
<name>A0AAD8HMN3_9APIA</name>
<dbReference type="PANTHER" id="PTHR31920">
    <property type="entry name" value="B3 DOMAIN-CONTAINING"/>
    <property type="match status" value="1"/>
</dbReference>
<evidence type="ECO:0000256" key="5">
    <source>
        <dbReference type="ARBA" id="ARBA00023242"/>
    </source>
</evidence>
<organism evidence="8 9">
    <name type="scientific">Heracleum sosnowskyi</name>
    <dbReference type="NCBI Taxonomy" id="360622"/>
    <lineage>
        <taxon>Eukaryota</taxon>
        <taxon>Viridiplantae</taxon>
        <taxon>Streptophyta</taxon>
        <taxon>Embryophyta</taxon>
        <taxon>Tracheophyta</taxon>
        <taxon>Spermatophyta</taxon>
        <taxon>Magnoliopsida</taxon>
        <taxon>eudicotyledons</taxon>
        <taxon>Gunneridae</taxon>
        <taxon>Pentapetalae</taxon>
        <taxon>asterids</taxon>
        <taxon>campanulids</taxon>
        <taxon>Apiales</taxon>
        <taxon>Apiaceae</taxon>
        <taxon>Apioideae</taxon>
        <taxon>apioid superclade</taxon>
        <taxon>Tordylieae</taxon>
        <taxon>Tordyliinae</taxon>
        <taxon>Heracleum</taxon>
    </lineage>
</organism>
<dbReference type="PANTHER" id="PTHR31920:SF135">
    <property type="entry name" value="B3 DOMAIN-CONTAINING PROTEIN OS03G0621600-RELATED"/>
    <property type="match status" value="1"/>
</dbReference>
<feature type="domain" description="TF-B3" evidence="7">
    <location>
        <begin position="1"/>
        <end position="80"/>
    </location>
</feature>
<dbReference type="EMBL" id="JAUIZM010000008">
    <property type="protein sequence ID" value="KAK1369118.1"/>
    <property type="molecule type" value="Genomic_DNA"/>
</dbReference>
<dbReference type="InterPro" id="IPR003340">
    <property type="entry name" value="B3_DNA-bd"/>
</dbReference>
<evidence type="ECO:0000256" key="1">
    <source>
        <dbReference type="ARBA" id="ARBA00004123"/>
    </source>
</evidence>
<reference evidence="8" key="1">
    <citation type="submission" date="2023-02" db="EMBL/GenBank/DDBJ databases">
        <title>Genome of toxic invasive species Heracleum sosnowskyi carries increased number of genes despite the absence of recent whole-genome duplications.</title>
        <authorList>
            <person name="Schelkunov M."/>
            <person name="Shtratnikova V."/>
            <person name="Makarenko M."/>
            <person name="Klepikova A."/>
            <person name="Omelchenko D."/>
            <person name="Novikova G."/>
            <person name="Obukhova E."/>
            <person name="Bogdanov V."/>
            <person name="Penin A."/>
            <person name="Logacheva M."/>
        </authorList>
    </citation>
    <scope>NUCLEOTIDE SEQUENCE</scope>
    <source>
        <strain evidence="8">Hsosn_3</strain>
        <tissue evidence="8">Leaf</tissue>
    </source>
</reference>
<dbReference type="GO" id="GO:0005634">
    <property type="term" value="C:nucleus"/>
    <property type="evidence" value="ECO:0007669"/>
    <property type="project" value="UniProtKB-SubCell"/>
</dbReference>
<evidence type="ECO:0000256" key="4">
    <source>
        <dbReference type="ARBA" id="ARBA00023163"/>
    </source>
</evidence>
<evidence type="ECO:0000259" key="7">
    <source>
        <dbReference type="PROSITE" id="PS50863"/>
    </source>
</evidence>
<feature type="region of interest" description="Disordered" evidence="6">
    <location>
        <begin position="108"/>
        <end position="153"/>
    </location>
</feature>
<dbReference type="Gene3D" id="2.40.330.10">
    <property type="entry name" value="DNA-binding pseudobarrel domain"/>
    <property type="match status" value="2"/>
</dbReference>
<dbReference type="CDD" id="cd10017">
    <property type="entry name" value="B3_DNA"/>
    <property type="match status" value="2"/>
</dbReference>
<feature type="domain" description="TF-B3" evidence="7">
    <location>
        <begin position="158"/>
        <end position="252"/>
    </location>
</feature>
<evidence type="ECO:0000313" key="8">
    <source>
        <dbReference type="EMBL" id="KAK1369118.1"/>
    </source>
</evidence>
<dbReference type="InterPro" id="IPR050655">
    <property type="entry name" value="Plant_B3_domain"/>
</dbReference>
<evidence type="ECO:0000256" key="6">
    <source>
        <dbReference type="SAM" id="MobiDB-lite"/>
    </source>
</evidence>
<comment type="caution">
    <text evidence="8">The sequence shown here is derived from an EMBL/GenBank/DDBJ whole genome shotgun (WGS) entry which is preliminary data.</text>
</comment>
<gene>
    <name evidence="8" type="ORF">POM88_035210</name>
</gene>
<dbReference type="Proteomes" id="UP001237642">
    <property type="component" value="Unassembled WGS sequence"/>
</dbReference>
<keyword evidence="5" id="KW-0539">Nucleus</keyword>
<keyword evidence="9" id="KW-1185">Reference proteome</keyword>
<keyword evidence="4" id="KW-0804">Transcription</keyword>
<evidence type="ECO:0000256" key="3">
    <source>
        <dbReference type="ARBA" id="ARBA00023125"/>
    </source>
</evidence>
<comment type="subcellular location">
    <subcellularLocation>
        <location evidence="1">Nucleus</location>
    </subcellularLocation>
</comment>
<dbReference type="InterPro" id="IPR015300">
    <property type="entry name" value="DNA-bd_pseudobarrel_sf"/>
</dbReference>
<dbReference type="AlphaFoldDB" id="A0AAD8HMN3"/>
<proteinExistence type="predicted"/>
<evidence type="ECO:0000256" key="2">
    <source>
        <dbReference type="ARBA" id="ARBA00023015"/>
    </source>
</evidence>
<evidence type="ECO:0000313" key="9">
    <source>
        <dbReference type="Proteomes" id="UP001237642"/>
    </source>
</evidence>
<sequence>MLIPPAFVEKMEGKLAYESVLKYECGRLYTVQIKKMKDGKLFFTKGWPQFVKDHGLEYGDFVVFRLIEDSSFQVTIYDPSMCEKQCCDSHRNENGDETAMKEIKMETNTTNSDQDHLLSDQDHPKGPSPTKKNQESAIKIQSDSSDDDLKGPCAKKDDPSFKLVLNEANKIYVPLPASFVTKTGLASKQEVRVIDPKGKKWEVKIKKDGKGVGLTRGWSGLFAAHRLKKGDSCFFKFVSRGGVEFIQVDVKRGRGRPPKSIALKSCKYSIM</sequence>
<dbReference type="PROSITE" id="PS50863">
    <property type="entry name" value="B3"/>
    <property type="match status" value="2"/>
</dbReference>
<dbReference type="SMART" id="SM01019">
    <property type="entry name" value="B3"/>
    <property type="match status" value="2"/>
</dbReference>
<dbReference type="Pfam" id="PF02362">
    <property type="entry name" value="B3"/>
    <property type="match status" value="2"/>
</dbReference>
<protein>
    <recommendedName>
        <fullName evidence="7">TF-B3 domain-containing protein</fullName>
    </recommendedName>
</protein>
<feature type="compositionally biased region" description="Basic and acidic residues" evidence="6">
    <location>
        <begin position="113"/>
        <end position="125"/>
    </location>
</feature>
<keyword evidence="2" id="KW-0805">Transcription regulation</keyword>
<keyword evidence="3" id="KW-0238">DNA-binding</keyword>
<reference evidence="8" key="2">
    <citation type="submission" date="2023-05" db="EMBL/GenBank/DDBJ databases">
        <authorList>
            <person name="Schelkunov M.I."/>
        </authorList>
    </citation>
    <scope>NUCLEOTIDE SEQUENCE</scope>
    <source>
        <strain evidence="8">Hsosn_3</strain>
        <tissue evidence="8">Leaf</tissue>
    </source>
</reference>
<dbReference type="SUPFAM" id="SSF101936">
    <property type="entry name" value="DNA-binding pseudobarrel domain"/>
    <property type="match status" value="2"/>
</dbReference>
<accession>A0AAD8HMN3</accession>